<reference evidence="7 8" key="1">
    <citation type="submission" date="2015-12" db="EMBL/GenBank/DDBJ databases">
        <title>Genome sequence of Thalassospira lucentensis MCCC 1A02072.</title>
        <authorList>
            <person name="Lu L."/>
            <person name="Lai Q."/>
            <person name="Shao Z."/>
            <person name="Qian P."/>
        </authorList>
    </citation>
    <scope>NUCLEOTIDE SEQUENCE [LARGE SCALE GENOMIC DNA]</scope>
    <source>
        <strain evidence="7 8">MCCC 1A02072</strain>
    </source>
</reference>
<dbReference type="SUPFAM" id="SSF53067">
    <property type="entry name" value="Actin-like ATPase domain"/>
    <property type="match status" value="2"/>
</dbReference>
<accession>A0A154L3G5</accession>
<evidence type="ECO:0000256" key="3">
    <source>
        <dbReference type="ARBA" id="ARBA00022801"/>
    </source>
</evidence>
<comment type="similarity">
    <text evidence="1">Belongs to the GppA/Ppx family.</text>
</comment>
<dbReference type="AlphaFoldDB" id="A0A154L3G5"/>
<comment type="catalytic activity">
    <reaction evidence="4">
        <text>[phosphate](n) + H2O = [phosphate](n-1) + phosphate + H(+)</text>
        <dbReference type="Rhea" id="RHEA:21528"/>
        <dbReference type="Rhea" id="RHEA-COMP:9859"/>
        <dbReference type="Rhea" id="RHEA-COMP:14279"/>
        <dbReference type="ChEBI" id="CHEBI:15377"/>
        <dbReference type="ChEBI" id="CHEBI:15378"/>
        <dbReference type="ChEBI" id="CHEBI:16838"/>
        <dbReference type="ChEBI" id="CHEBI:43474"/>
        <dbReference type="EC" id="3.6.1.11"/>
    </reaction>
</comment>
<comment type="caution">
    <text evidence="7">The sequence shown here is derived from an EMBL/GenBank/DDBJ whole genome shotgun (WGS) entry which is preliminary data.</text>
</comment>
<protein>
    <recommendedName>
        <fullName evidence="2">exopolyphosphatase</fullName>
        <ecNumber evidence="2">3.6.1.11</ecNumber>
    </recommendedName>
</protein>
<dbReference type="InterPro" id="IPR022371">
    <property type="entry name" value="Exopolyphosphatase"/>
</dbReference>
<feature type="domain" description="Exopolyphosphatase C-terminal" evidence="6">
    <location>
        <begin position="327"/>
        <end position="484"/>
    </location>
</feature>
<dbReference type="OrthoDB" id="3698573at2"/>
<dbReference type="NCBIfam" id="TIGR03706">
    <property type="entry name" value="exo_poly_only"/>
    <property type="match status" value="1"/>
</dbReference>
<proteinExistence type="inferred from homology"/>
<dbReference type="RefSeq" id="WP_062952413.1">
    <property type="nucleotide sequence ID" value="NZ_LPVY01000020.1"/>
</dbReference>
<dbReference type="InterPro" id="IPR043129">
    <property type="entry name" value="ATPase_NBD"/>
</dbReference>
<evidence type="ECO:0000259" key="6">
    <source>
        <dbReference type="Pfam" id="PF21697"/>
    </source>
</evidence>
<gene>
    <name evidence="7" type="ORF">AUP42_02410</name>
</gene>
<dbReference type="EMBL" id="LPVY01000020">
    <property type="protein sequence ID" value="KZB62921.1"/>
    <property type="molecule type" value="Genomic_DNA"/>
</dbReference>
<name>A0A154L3G5_9PROT</name>
<dbReference type="Gene3D" id="3.30.420.40">
    <property type="match status" value="1"/>
</dbReference>
<dbReference type="CDD" id="cd24052">
    <property type="entry name" value="ASKHA_NBD_HpPPX-GppA-like"/>
    <property type="match status" value="1"/>
</dbReference>
<dbReference type="Pfam" id="PF02541">
    <property type="entry name" value="Ppx-GppA"/>
    <property type="match status" value="1"/>
</dbReference>
<feature type="domain" description="Ppx/GppA phosphatase N-terminal" evidence="5">
    <location>
        <begin position="31"/>
        <end position="303"/>
    </location>
</feature>
<evidence type="ECO:0000256" key="1">
    <source>
        <dbReference type="ARBA" id="ARBA00007125"/>
    </source>
</evidence>
<dbReference type="InterPro" id="IPR048951">
    <property type="entry name" value="Ppx_C"/>
</dbReference>
<dbReference type="Gene3D" id="3.30.420.150">
    <property type="entry name" value="Exopolyphosphatase. Domain 2"/>
    <property type="match status" value="1"/>
</dbReference>
<dbReference type="GO" id="GO:0004309">
    <property type="term" value="F:exopolyphosphatase activity"/>
    <property type="evidence" value="ECO:0007669"/>
    <property type="project" value="UniProtKB-EC"/>
</dbReference>
<dbReference type="PANTHER" id="PTHR30005:SF0">
    <property type="entry name" value="RETROGRADE REGULATION PROTEIN 2"/>
    <property type="match status" value="1"/>
</dbReference>
<sequence>MLTDQRVSNRIAIIDVGSNSVRLVVFDGMTRAPAPIFNEKVMCGLGRDPENTGRLNPEGVEMATAALRRFARLLRAMKVTRVDILATAAVRAASDGQAFCDRVHAETGLTVKVIDGLEEARLSAFGIISGDRRATGIMGDIGGGSLELVLLEEGEIKKSVSVPLGAMRLHAVFGADRARLEAEVKTHLDTVDWLHEGAGKPLIAVGGSWRSIAKLYIAQENYPISVVHNLTMPRAEIAELTHIISQQSRVSLDKVGGVSKRRIDSLPHAGLVMNMLLERMQAKEVVFSSHGLREGWMYEALPDELRERDPLLDACLSFAEDGERFHQHGEELYRWSAPIFREQPGNLGRLRLAACIIGDVGWNEHPDYRAIQSYNRILHHPYLDLNHHDRVFLAYTIGSRYTGNFKGDESSDRLLDDDTRNIGRLYGHAIRLGHTLSGGVEGILPGTALVLEDKVLMLQMHRDFAALNGEVVEQRLSKLAKLMDCESQVVIVDQLPQP</sequence>
<dbReference type="SUPFAM" id="SSF109604">
    <property type="entry name" value="HD-domain/PDEase-like"/>
    <property type="match status" value="1"/>
</dbReference>
<dbReference type="InterPro" id="IPR003695">
    <property type="entry name" value="Ppx_GppA_N"/>
</dbReference>
<dbReference type="Gene3D" id="1.10.3210.10">
    <property type="entry name" value="Hypothetical protein af1432"/>
    <property type="match status" value="1"/>
</dbReference>
<dbReference type="EC" id="3.6.1.11" evidence="2"/>
<evidence type="ECO:0000256" key="2">
    <source>
        <dbReference type="ARBA" id="ARBA00012451"/>
    </source>
</evidence>
<evidence type="ECO:0000259" key="5">
    <source>
        <dbReference type="Pfam" id="PF02541"/>
    </source>
</evidence>
<dbReference type="PANTHER" id="PTHR30005">
    <property type="entry name" value="EXOPOLYPHOSPHATASE"/>
    <property type="match status" value="1"/>
</dbReference>
<dbReference type="Proteomes" id="UP000076335">
    <property type="component" value="Unassembled WGS sequence"/>
</dbReference>
<keyword evidence="3" id="KW-0378">Hydrolase</keyword>
<dbReference type="InterPro" id="IPR050273">
    <property type="entry name" value="GppA/Ppx_hydrolase"/>
</dbReference>
<dbReference type="Pfam" id="PF21697">
    <property type="entry name" value="Ppx_C"/>
    <property type="match status" value="1"/>
</dbReference>
<organism evidence="7 8">
    <name type="scientific">Thalassospira lucentensis</name>
    <dbReference type="NCBI Taxonomy" id="168935"/>
    <lineage>
        <taxon>Bacteria</taxon>
        <taxon>Pseudomonadati</taxon>
        <taxon>Pseudomonadota</taxon>
        <taxon>Alphaproteobacteria</taxon>
        <taxon>Rhodospirillales</taxon>
        <taxon>Thalassospiraceae</taxon>
        <taxon>Thalassospira</taxon>
    </lineage>
</organism>
<evidence type="ECO:0000256" key="4">
    <source>
        <dbReference type="ARBA" id="ARBA00047607"/>
    </source>
</evidence>
<dbReference type="GO" id="GO:0006793">
    <property type="term" value="P:phosphorus metabolic process"/>
    <property type="evidence" value="ECO:0007669"/>
    <property type="project" value="InterPro"/>
</dbReference>
<evidence type="ECO:0000313" key="7">
    <source>
        <dbReference type="EMBL" id="KZB62921.1"/>
    </source>
</evidence>
<evidence type="ECO:0000313" key="8">
    <source>
        <dbReference type="Proteomes" id="UP000076335"/>
    </source>
</evidence>